<evidence type="ECO:0000313" key="8">
    <source>
        <dbReference type="EMBL" id="XAU14757.1"/>
    </source>
</evidence>
<dbReference type="RefSeq" id="WP_345972403.1">
    <property type="nucleotide sequence ID" value="NZ_CP147920.1"/>
</dbReference>
<dbReference type="PANTHER" id="PTHR43787:SF11">
    <property type="entry name" value="UPF0026 PROTEIN SLR1464"/>
    <property type="match status" value="1"/>
</dbReference>
<accession>A0ABZ3H8N8</accession>
<dbReference type="Gene3D" id="3.20.20.70">
    <property type="entry name" value="Aldolase class I"/>
    <property type="match status" value="1"/>
</dbReference>
<dbReference type="Proteomes" id="UP001447842">
    <property type="component" value="Chromosome"/>
</dbReference>
<evidence type="ECO:0000256" key="5">
    <source>
        <dbReference type="ARBA" id="ARBA00023004"/>
    </source>
</evidence>
<evidence type="ECO:0000256" key="1">
    <source>
        <dbReference type="ARBA" id="ARBA00001966"/>
    </source>
</evidence>
<keyword evidence="3" id="KW-0949">S-adenosyl-L-methionine</keyword>
<protein>
    <submittedName>
        <fullName evidence="8">Radical SAM protein</fullName>
    </submittedName>
</protein>
<keyword evidence="9" id="KW-1185">Reference proteome</keyword>
<dbReference type="InterPro" id="IPR007197">
    <property type="entry name" value="rSAM"/>
</dbReference>
<dbReference type="InterPro" id="IPR040084">
    <property type="entry name" value="GTPase_Obg"/>
</dbReference>
<proteinExistence type="predicted"/>
<evidence type="ECO:0000256" key="4">
    <source>
        <dbReference type="ARBA" id="ARBA00022723"/>
    </source>
</evidence>
<dbReference type="Pfam" id="PF04055">
    <property type="entry name" value="Radical_SAM"/>
    <property type="match status" value="1"/>
</dbReference>
<evidence type="ECO:0000313" key="9">
    <source>
        <dbReference type="Proteomes" id="UP001447842"/>
    </source>
</evidence>
<dbReference type="SFLD" id="SFLDS00029">
    <property type="entry name" value="Radical_SAM"/>
    <property type="match status" value="1"/>
</dbReference>
<dbReference type="PANTHER" id="PTHR43787">
    <property type="entry name" value="FEMO COFACTOR BIOSYNTHESIS PROTEIN NIFB-RELATED"/>
    <property type="match status" value="1"/>
</dbReference>
<dbReference type="SUPFAM" id="SSF102114">
    <property type="entry name" value="Radical SAM enzymes"/>
    <property type="match status" value="1"/>
</dbReference>
<keyword evidence="2" id="KW-0004">4Fe-4S</keyword>
<dbReference type="PROSITE" id="PS51918">
    <property type="entry name" value="RADICAL_SAM"/>
    <property type="match status" value="1"/>
</dbReference>
<dbReference type="SFLD" id="SFLDG01083">
    <property type="entry name" value="Uncharacterised_Radical_SAM_Su"/>
    <property type="match status" value="1"/>
</dbReference>
<name>A0ABZ3H8N8_9BACT</name>
<dbReference type="InterPro" id="IPR013785">
    <property type="entry name" value="Aldolase_TIM"/>
</dbReference>
<feature type="domain" description="Radical SAM core" evidence="7">
    <location>
        <begin position="11"/>
        <end position="248"/>
    </location>
</feature>
<organism evidence="8 9">
    <name type="scientific">Sulfurimonas diazotrophicus</name>
    <dbReference type="NCBI Taxonomy" id="3131939"/>
    <lineage>
        <taxon>Bacteria</taxon>
        <taxon>Pseudomonadati</taxon>
        <taxon>Campylobacterota</taxon>
        <taxon>Epsilonproteobacteria</taxon>
        <taxon>Campylobacterales</taxon>
        <taxon>Sulfurimonadaceae</taxon>
        <taxon>Sulfurimonas</taxon>
    </lineage>
</organism>
<evidence type="ECO:0000256" key="3">
    <source>
        <dbReference type="ARBA" id="ARBA00022691"/>
    </source>
</evidence>
<gene>
    <name evidence="8" type="ORF">WCY31_10990</name>
</gene>
<reference evidence="8 9" key="1">
    <citation type="submission" date="2024-03" db="EMBL/GenBank/DDBJ databases">
        <title>Sulfurimonas sp. HSL3-1.</title>
        <authorList>
            <person name="Wang S."/>
        </authorList>
    </citation>
    <scope>NUCLEOTIDE SEQUENCE [LARGE SCALE GENOMIC DNA]</scope>
    <source>
        <strain evidence="8 9">HSL3-1</strain>
    </source>
</reference>
<evidence type="ECO:0000256" key="6">
    <source>
        <dbReference type="ARBA" id="ARBA00023014"/>
    </source>
</evidence>
<comment type="cofactor">
    <cofactor evidence="1">
        <name>[4Fe-4S] cluster</name>
        <dbReference type="ChEBI" id="CHEBI:49883"/>
    </cofactor>
</comment>
<dbReference type="InterPro" id="IPR058240">
    <property type="entry name" value="rSAM_sf"/>
</dbReference>
<dbReference type="EMBL" id="CP147920">
    <property type="protein sequence ID" value="XAU14757.1"/>
    <property type="molecule type" value="Genomic_DNA"/>
</dbReference>
<evidence type="ECO:0000256" key="2">
    <source>
        <dbReference type="ARBA" id="ARBA00022485"/>
    </source>
</evidence>
<evidence type="ECO:0000259" key="7">
    <source>
        <dbReference type="PROSITE" id="PS51918"/>
    </source>
</evidence>
<dbReference type="CDD" id="cd01335">
    <property type="entry name" value="Radical_SAM"/>
    <property type="match status" value="1"/>
</dbReference>
<keyword evidence="6" id="KW-0411">Iron-sulfur</keyword>
<keyword evidence="5" id="KW-0408">Iron</keyword>
<sequence>MSAIFGPVNSRRFGTSLGIDLSPGLKQCNFDCLYCELAPAAPVTVQTQRSGVDEIIAELRSALAEHPGIDDITVTANGEPTLYPDLATLVDRIDAVKGNTKTLILTNSATLTDPKTFATLLKFDQVKLSLDAVTPEVFRKIDRPAEGIEIVALVDAVKTFATAYKGDLYLEILFVHGLNDTDEEIAALNSVLHDIPCKRVDIGTIDRPPAYPVQGLSYGELHEVASKFDPDLPIHIASRTHAESCQGRYSDDAILNTLDKRPLSMEDIALLFDDESRERFHSLVETGRIVAEDSSGITFYMPAKNLHRKRAKNP</sequence>
<keyword evidence="4" id="KW-0479">Metal-binding</keyword>